<sequence>MTLFGKIVLVTGASKGVGKGIAEEFCEAGATVIITSRPDETRNSVFSNESLEEYAERISSIYAGKCVAIRCDHSKNEDVVGLFKTIENGYNNIDILVNNVFASSFTCAKIANKRFYELQNITGMFEEFLNVGLKSHLLCSSLAAQLMIKNKTRGLIVTVSSEGGGRFLFNTFYGVQKAACDRMAADMAYDLKKEGITSVSFWPGAVATELYHNLLGKSDDPFLADLYTDVEHPRFVGKCVVSLATDPDILAKTGQILTSTRIAHEYGLKNQTGNTVSRRQHLECDEYLKATNTLRCD</sequence>
<dbReference type="InterPro" id="IPR002347">
    <property type="entry name" value="SDR_fam"/>
</dbReference>
<reference evidence="1" key="1">
    <citation type="submission" date="2020-09" db="EMBL/GenBank/DDBJ databases">
        <authorList>
            <person name="Kikuchi T."/>
        </authorList>
    </citation>
    <scope>NUCLEOTIDE SEQUENCE</scope>
    <source>
        <strain evidence="1">SH1</strain>
    </source>
</reference>
<gene>
    <name evidence="1" type="ORF">BOKJ2_LOCUS8080</name>
</gene>
<dbReference type="InterPro" id="IPR036291">
    <property type="entry name" value="NAD(P)-bd_dom_sf"/>
</dbReference>
<evidence type="ECO:0000313" key="1">
    <source>
        <dbReference type="EMBL" id="CAD5218870.1"/>
    </source>
</evidence>
<evidence type="ECO:0000313" key="2">
    <source>
        <dbReference type="Proteomes" id="UP000614601"/>
    </source>
</evidence>
<dbReference type="Pfam" id="PF00106">
    <property type="entry name" value="adh_short"/>
    <property type="match status" value="1"/>
</dbReference>
<dbReference type="PANTHER" id="PTHR44147">
    <property type="entry name" value="DEHYDROGENASE/REDUCTASE SDR FAMILY MEMBER 1"/>
    <property type="match status" value="1"/>
</dbReference>
<organism evidence="1 2">
    <name type="scientific">Bursaphelenchus okinawaensis</name>
    <dbReference type="NCBI Taxonomy" id="465554"/>
    <lineage>
        <taxon>Eukaryota</taxon>
        <taxon>Metazoa</taxon>
        <taxon>Ecdysozoa</taxon>
        <taxon>Nematoda</taxon>
        <taxon>Chromadorea</taxon>
        <taxon>Rhabditida</taxon>
        <taxon>Tylenchina</taxon>
        <taxon>Tylenchomorpha</taxon>
        <taxon>Aphelenchoidea</taxon>
        <taxon>Aphelenchoididae</taxon>
        <taxon>Bursaphelenchus</taxon>
    </lineage>
</organism>
<dbReference type="OrthoDB" id="5810437at2759"/>
<dbReference type="Proteomes" id="UP000783686">
    <property type="component" value="Unassembled WGS sequence"/>
</dbReference>
<name>A0A811KTU1_9BILA</name>
<dbReference type="AlphaFoldDB" id="A0A811KTU1"/>
<dbReference type="EMBL" id="CAJFCW020000004">
    <property type="protein sequence ID" value="CAG9112010.1"/>
    <property type="molecule type" value="Genomic_DNA"/>
</dbReference>
<dbReference type="PANTHER" id="PTHR44147:SF2">
    <property type="entry name" value="DEHYDROGENASE_REDUCTASE SDR FAMILY MEMBER 1"/>
    <property type="match status" value="1"/>
</dbReference>
<dbReference type="PRINTS" id="PR00081">
    <property type="entry name" value="GDHRDH"/>
</dbReference>
<proteinExistence type="predicted"/>
<keyword evidence="2" id="KW-1185">Reference proteome</keyword>
<dbReference type="Gene3D" id="3.40.50.720">
    <property type="entry name" value="NAD(P)-binding Rossmann-like Domain"/>
    <property type="match status" value="1"/>
</dbReference>
<accession>A0A811KTU1</accession>
<dbReference type="Proteomes" id="UP000614601">
    <property type="component" value="Unassembled WGS sequence"/>
</dbReference>
<dbReference type="EMBL" id="CAJFDH010000004">
    <property type="protein sequence ID" value="CAD5218870.1"/>
    <property type="molecule type" value="Genomic_DNA"/>
</dbReference>
<dbReference type="SUPFAM" id="SSF51735">
    <property type="entry name" value="NAD(P)-binding Rossmann-fold domains"/>
    <property type="match status" value="1"/>
</dbReference>
<protein>
    <submittedName>
        <fullName evidence="1">Uncharacterized protein</fullName>
    </submittedName>
</protein>
<comment type="caution">
    <text evidence="1">The sequence shown here is derived from an EMBL/GenBank/DDBJ whole genome shotgun (WGS) entry which is preliminary data.</text>
</comment>